<keyword evidence="6 8" id="KW-0560">Oxidoreductase</keyword>
<accession>A0ABS1JP11</accession>
<dbReference type="InterPro" id="IPR000415">
    <property type="entry name" value="Nitroreductase-like"/>
</dbReference>
<evidence type="ECO:0000256" key="3">
    <source>
        <dbReference type="ARBA" id="ARBA00022630"/>
    </source>
</evidence>
<dbReference type="InterPro" id="IPR026021">
    <property type="entry name" value="YdjA-like"/>
</dbReference>
<dbReference type="InterPro" id="IPR052530">
    <property type="entry name" value="NAD(P)H_nitroreductase"/>
</dbReference>
<evidence type="ECO:0000256" key="7">
    <source>
        <dbReference type="ARBA" id="ARBA00023027"/>
    </source>
</evidence>
<keyword evidence="5 8" id="KW-0521">NADP</keyword>
<feature type="domain" description="Nitroreductase" evidence="9">
    <location>
        <begin position="30"/>
        <end position="177"/>
    </location>
</feature>
<keyword evidence="7 8" id="KW-0520">NAD</keyword>
<evidence type="ECO:0000256" key="2">
    <source>
        <dbReference type="ARBA" id="ARBA00007118"/>
    </source>
</evidence>
<evidence type="ECO:0000259" key="9">
    <source>
        <dbReference type="Pfam" id="PF00881"/>
    </source>
</evidence>
<evidence type="ECO:0000256" key="1">
    <source>
        <dbReference type="ARBA" id="ARBA00001917"/>
    </source>
</evidence>
<protein>
    <recommendedName>
        <fullName evidence="8">Putative NAD(P)H nitroreductase</fullName>
        <ecNumber evidence="8">1.-.-.-</ecNumber>
    </recommendedName>
</protein>
<evidence type="ECO:0000256" key="8">
    <source>
        <dbReference type="PIRNR" id="PIRNR000232"/>
    </source>
</evidence>
<evidence type="ECO:0000313" key="11">
    <source>
        <dbReference type="Proteomes" id="UP000622707"/>
    </source>
</evidence>
<comment type="cofactor">
    <cofactor evidence="1 8">
        <name>FMN</name>
        <dbReference type="ChEBI" id="CHEBI:58210"/>
    </cofactor>
</comment>
<dbReference type="Gene3D" id="3.40.109.10">
    <property type="entry name" value="NADH Oxidase"/>
    <property type="match status" value="1"/>
</dbReference>
<dbReference type="EC" id="1.-.-.-" evidence="8"/>
<proteinExistence type="inferred from homology"/>
<dbReference type="Pfam" id="PF00881">
    <property type="entry name" value="Nitroreductase"/>
    <property type="match status" value="1"/>
</dbReference>
<dbReference type="Proteomes" id="UP000622707">
    <property type="component" value="Unassembled WGS sequence"/>
</dbReference>
<comment type="similarity">
    <text evidence="2 8">Belongs to the nitroreductase family.</text>
</comment>
<reference evidence="10 11" key="1">
    <citation type="journal article" date="2017" name="Int. J. Syst. Evol. Microbiol.">
        <title>Ramlibacter alkalitolerans sp. nov., alkali-tolerant bacterium isolated from soil of ginseng.</title>
        <authorList>
            <person name="Lee D.H."/>
            <person name="Cha C.J."/>
        </authorList>
    </citation>
    <scope>NUCLEOTIDE SEQUENCE [LARGE SCALE GENOMIC DNA]</scope>
    <source>
        <strain evidence="10 11">KACC 19305</strain>
    </source>
</reference>
<dbReference type="InterPro" id="IPR029479">
    <property type="entry name" value="Nitroreductase"/>
</dbReference>
<keyword evidence="11" id="KW-1185">Reference proteome</keyword>
<dbReference type="SUPFAM" id="SSF55469">
    <property type="entry name" value="FMN-dependent nitroreductase-like"/>
    <property type="match status" value="1"/>
</dbReference>
<evidence type="ECO:0000256" key="5">
    <source>
        <dbReference type="ARBA" id="ARBA00022857"/>
    </source>
</evidence>
<keyword evidence="3 8" id="KW-0285">Flavoprotein</keyword>
<dbReference type="CDD" id="cd02135">
    <property type="entry name" value="YdjA-like"/>
    <property type="match status" value="1"/>
</dbReference>
<name>A0ABS1JP11_9BURK</name>
<dbReference type="RefSeq" id="WP_201689943.1">
    <property type="nucleotide sequence ID" value="NZ_JAEQND010000006.1"/>
</dbReference>
<keyword evidence="4 8" id="KW-0288">FMN</keyword>
<dbReference type="PIRSF" id="PIRSF000232">
    <property type="entry name" value="YdjA"/>
    <property type="match status" value="1"/>
</dbReference>
<organism evidence="10 11">
    <name type="scientific">Ramlibacter alkalitolerans</name>
    <dbReference type="NCBI Taxonomy" id="2039631"/>
    <lineage>
        <taxon>Bacteria</taxon>
        <taxon>Pseudomonadati</taxon>
        <taxon>Pseudomonadota</taxon>
        <taxon>Betaproteobacteria</taxon>
        <taxon>Burkholderiales</taxon>
        <taxon>Comamonadaceae</taxon>
        <taxon>Ramlibacter</taxon>
    </lineage>
</organism>
<evidence type="ECO:0000256" key="6">
    <source>
        <dbReference type="ARBA" id="ARBA00023002"/>
    </source>
</evidence>
<evidence type="ECO:0000256" key="4">
    <source>
        <dbReference type="ARBA" id="ARBA00022643"/>
    </source>
</evidence>
<evidence type="ECO:0000313" key="10">
    <source>
        <dbReference type="EMBL" id="MBL0425997.1"/>
    </source>
</evidence>
<sequence length="200" mass="21652">MSSPPDAALAGEWAAALIHGRRTVLPAGLAEPAPDAEQLRAILLAASAAPDHHDLVPWRFVIIPASARPALAQTFEAALRERDADASPEQCAKAREKAFRSPLLLLAIARLRDEDAEIPPHQRFVSAGCAMQNMLLMASALGFGSALTSGKALDTRVFRERFAIGPHEEALCFISIGTIEGPRRNRVRATPERYVSEFKP</sequence>
<dbReference type="PANTHER" id="PTHR43821:SF1">
    <property type="entry name" value="NAD(P)H NITROREDUCTASE YDJA-RELATED"/>
    <property type="match status" value="1"/>
</dbReference>
<comment type="caution">
    <text evidence="10">The sequence shown here is derived from an EMBL/GenBank/DDBJ whole genome shotgun (WGS) entry which is preliminary data.</text>
</comment>
<gene>
    <name evidence="10" type="ORF">JI746_12860</name>
</gene>
<dbReference type="PANTHER" id="PTHR43821">
    <property type="entry name" value="NAD(P)H NITROREDUCTASE YDJA-RELATED"/>
    <property type="match status" value="1"/>
</dbReference>
<dbReference type="EMBL" id="JAEQND010000006">
    <property type="protein sequence ID" value="MBL0425997.1"/>
    <property type="molecule type" value="Genomic_DNA"/>
</dbReference>